<reference evidence="11" key="2">
    <citation type="submission" date="2022-09" db="EMBL/GenBank/DDBJ databases">
        <authorList>
            <person name="Wu H."/>
            <person name="Pang R."/>
            <person name="Cheng T."/>
            <person name="Xue L."/>
            <person name="Zeng H."/>
            <person name="Lei T."/>
            <person name="Chen M."/>
            <person name="Wu S."/>
            <person name="Ding Y."/>
            <person name="Zhang J."/>
            <person name="Shi M."/>
            <person name="Wu Q."/>
        </authorList>
    </citation>
    <scope>NUCLEOTIDE SEQUENCE</scope>
</reference>
<dbReference type="PROSITE" id="PS50525">
    <property type="entry name" value="RDRP_SSRNA_NEG_SEG"/>
    <property type="match status" value="1"/>
</dbReference>
<evidence type="ECO:0000256" key="7">
    <source>
        <dbReference type="ARBA" id="ARBA00030436"/>
    </source>
</evidence>
<name>A0A9N6YK18_9VIRU</name>
<feature type="domain" description="RdRp catalytic" evidence="10">
    <location>
        <begin position="965"/>
        <end position="1159"/>
    </location>
</feature>
<organism evidence="11">
    <name type="scientific">Aphalara polygoni bunya-like virus</name>
    <dbReference type="NCBI Taxonomy" id="2984167"/>
    <lineage>
        <taxon>Viruses</taxon>
        <taxon>Riboviria</taxon>
        <taxon>Orthornavirae</taxon>
        <taxon>Negarnaviricota</taxon>
        <taxon>Polyploviricotina</taxon>
        <taxon>Bunyaviricetes</taxon>
        <taxon>Hareavirales</taxon>
        <taxon>Phenuiviridae</taxon>
        <taxon>Goukovirus</taxon>
        <taxon>Goukovirus aphalarae</taxon>
    </lineage>
</organism>
<evidence type="ECO:0000256" key="2">
    <source>
        <dbReference type="ARBA" id="ARBA00018602"/>
    </source>
</evidence>
<dbReference type="GO" id="GO:0006351">
    <property type="term" value="P:DNA-templated transcription"/>
    <property type="evidence" value="ECO:0007669"/>
    <property type="project" value="InterPro"/>
</dbReference>
<dbReference type="RefSeq" id="YP_010840731.1">
    <property type="nucleotide sequence ID" value="NC_078973.1"/>
</dbReference>
<proteinExistence type="inferred from homology"/>
<evidence type="ECO:0000256" key="6">
    <source>
        <dbReference type="ARBA" id="ARBA00030285"/>
    </source>
</evidence>
<protein>
    <recommendedName>
        <fullName evidence="2">RNA-directed RNA polymerase L</fullName>
        <ecNumber evidence="1">2.7.7.48</ecNumber>
    </recommendedName>
    <alternativeName>
        <fullName evidence="6">Large structural protein</fullName>
    </alternativeName>
    <alternativeName>
        <fullName evidence="8">Replicase</fullName>
    </alternativeName>
    <alternativeName>
        <fullName evidence="7">Transcriptase</fullName>
    </alternativeName>
</protein>
<evidence type="ECO:0000256" key="9">
    <source>
        <dbReference type="ARBA" id="ARBA00034123"/>
    </source>
</evidence>
<evidence type="ECO:0000256" key="8">
    <source>
        <dbReference type="ARBA" id="ARBA00031012"/>
    </source>
</evidence>
<sequence length="2070" mass="238339">MEVINEILLKLDRNCVQTGLLYETDGVAFSQTRSLRIPELEENAIEVDVSQQLITMTWDSMPDDELSASSIVQENRKTMTFDKARTFIHDFTFETISPITDVKFSSKFPLYDDTFDGNTPDVIVRTPGLCLVLEFTTTQNTGVHALQFAYQEKLFKYSLPIRNRITVDTTVKNTTKYGYFPIAVNPTCLMTSATVDPAQELVNELCARMRFASAIIMQAKSKGAVIVEDKQLQLKSDIMMMIKNIKPKYQQDGECIIPLTKERMTSEPGETPQYVLRQAKKMYEQEVRKSLNKVKYNEIRVDYNEAMREYRDNCLKVGKKFRVDHKSVLQVPNCLPTSTGTWSPETYSSSDPYESFICQCLEETNTFQWKSELSKAEHIELAMREGTSVEEKRIETERRKYKRVKVRLNGEQRVEFGKLGMQGKSMKSHIEVYVYKDDHSLPFDPDVHTDDIDTFIMRDEARNMVGLPRSLELSKTLLAHSTMDHGHFDGDHFGNFIKAAKPYELFHWTSFLSDIGTELCISLKQNVGHDEFIVKKLPNWDCYLIIKPTVSSSHIFYTVVVPRDSVDVTNDGIAKTMQVGENFSYTHWMSFDLGKLTNLVKAESFFLTMLSQWSRYYEMEVQDHHTNPLVLNMLKVSLLVHLEDKSKTEEIMTLFRYISMEKFSMTKVDNRKMLEKLPTVLWSRLQAWAVKRMVLVMSDASYVSEIEEVQTQTGSQKGKRWVNMINPYTRTLVDQPKQLVELYYVGYATNKDAKTWENAEFHLIEKIIKYEMELDNVRPEFCGLKEEPEGDYRFHEWSRNMVFAAADSIKRLLKGQYTGAYMRKLEDNILFRLQRLTWEQVATLKASSTFEPELGKEKDKATGKHSTKRIKVIIAVMRAQGLLKDTPVLTLPYILENLSEEGGLRVDIFRKNQHGGLREIYVLDLISRVLQLCLEEISRAICSELPIEMMMHPESKIRKPQEHMYTAAVSDSPYKSNISSSNDAKVWNQGHHVAKFGQFLCRLLPQEWHGLIVNGLTFWTSKKIALPDGVLNLISKMDSTQFYNPIHQLIGDAYKGIKQVRWMRPQSCYITIESGMMQGILHYTSSLFHCGLLMLRDGLWRYLAREMGIHSSTTDMVSSDDSSRMTDIFCSTPEQYKRAKIFARADHMAIDGISKYFGVWMSPKSTMCCNGIMEFNSEFFFRASLYRPTLKWSYACLNIVEVESLVERQEVMYNLVTELLEGGAGFRQAFESQIAMGFLHYRLMGITVNPLSQDYFTKLLQIPDPSLGYFLMDCPLAAGLGGFSYNLWVRIQRFPILSNLYQNLLAQGEITTTTTGQLTRGVQTRFGDRVKVMNIVEECERSIPDWRERIESDPHVLYSVPRNLTHAMLKIMVKLTSPSVTRALSKGNSIARMLGSAVYLISGFSTNIGSNWNAIIREKDGREVKKTSLWRLLHIDLVHQRSLDDMQERALFPHKDYFIHLRNLLNSISHFRLAKFGSRKMFRSNVQVFPDGVTLPFTLEQMVRYKWFSENLPASKKVLNVVWEEYKRVYTWLEGSAKETLDNRDCHFESHIQMRNFIARQETRSRLVHLTGVPVRDSKTRDVLFESIIRNQLMGHTLIDGDEQATREVPLEVKLYSHIACLVNFPLNFRTKNGWVEEALHNAVELWDGTSMRVSTRRAKLGVIQRFVNNTWATGRMTTLEKTNFDELVTRSRMGVIGGFKRVQRKAGPTGKENIWSGKAEWFGSVGGTPVVLTMEDNTLTHITTQSIDKLRENELLLKNLLQEFGVDSTITQCSILTAKVFYDLKMFKTDSRGAPVQEAKDLIYHMGEESGTFRLQCSNTHVRLQQSQYGGPYFTIISHQIKPYDFNFSQRIEQRHDLIDKWVNNESEDSDVILGMLSKLSENRPLMSIDLDDFKEFARDGLIPSLTRNGWRFGKTFRMGTPVTMDTENSENILENPLNNVEIQAHADVDIFSGLEEAALDIDEDVEGALANEVQFELHDALLGEFEVTPYHGVSGNIRSVHRFWDDYSRTMFKNLSGRSRDNLQGGYVDGENGVFASQLELLLGWQFIPKPMEQRSTGERLARVLEEM</sequence>
<dbReference type="InterPro" id="IPR029124">
    <property type="entry name" value="L_protein_N"/>
</dbReference>
<dbReference type="Pfam" id="PF15518">
    <property type="entry name" value="L_protein_N"/>
    <property type="match status" value="1"/>
</dbReference>
<evidence type="ECO:0000256" key="4">
    <source>
        <dbReference type="ARBA" id="ARBA00022801"/>
    </source>
</evidence>
<keyword evidence="5" id="KW-0460">Magnesium</keyword>
<keyword evidence="11" id="KW-0696">RNA-directed RNA polymerase</keyword>
<keyword evidence="12" id="KW-1185">Reference proteome</keyword>
<evidence type="ECO:0000313" key="12">
    <source>
        <dbReference type="Proteomes" id="UP001156888"/>
    </source>
</evidence>
<dbReference type="Pfam" id="PF04196">
    <property type="entry name" value="Bunya_RdRp"/>
    <property type="match status" value="1"/>
</dbReference>
<evidence type="ECO:0000256" key="1">
    <source>
        <dbReference type="ARBA" id="ARBA00012494"/>
    </source>
</evidence>
<accession>A0A9N6YK18</accession>
<dbReference type="GO" id="GO:0003968">
    <property type="term" value="F:RNA-directed RNA polymerase activity"/>
    <property type="evidence" value="ECO:0007669"/>
    <property type="project" value="UniProtKB-KW"/>
</dbReference>
<dbReference type="GO" id="GO:0016787">
    <property type="term" value="F:hydrolase activity"/>
    <property type="evidence" value="ECO:0007669"/>
    <property type="project" value="UniProtKB-KW"/>
</dbReference>
<keyword evidence="3" id="KW-0808">Transferase</keyword>
<dbReference type="EMBL" id="BK062758">
    <property type="protein sequence ID" value="DAZ90970.1"/>
    <property type="molecule type" value="Viral_cRNA"/>
</dbReference>
<dbReference type="EC" id="2.7.7.48" evidence="1"/>
<keyword evidence="11" id="KW-0548">Nucleotidyltransferase</keyword>
<dbReference type="InterPro" id="IPR007322">
    <property type="entry name" value="RNA_pol_bunyavir"/>
</dbReference>
<dbReference type="KEGG" id="vg:80554312"/>
<reference evidence="11" key="1">
    <citation type="journal article" date="2020" name="mSystems">
        <title>Abundant and Diverse RNA Viruses in Insects Revealed by RNA-Seq Analysis: Ecological and Evolutionary Implications.</title>
        <authorList>
            <person name="Wu H."/>
            <person name="Pang R."/>
            <person name="Cheng T."/>
            <person name="Xue L."/>
            <person name="Zeng H."/>
            <person name="Lei T."/>
            <person name="Chen M."/>
            <person name="Wu S."/>
            <person name="Ding Y."/>
            <person name="Zhang J."/>
            <person name="Shi M."/>
            <person name="Wu Q."/>
        </authorList>
    </citation>
    <scope>NUCLEOTIDE SEQUENCE [LARGE SCALE GENOMIC DNA]</scope>
</reference>
<dbReference type="GO" id="GO:0039694">
    <property type="term" value="P:viral RNA genome replication"/>
    <property type="evidence" value="ECO:0007669"/>
    <property type="project" value="InterPro"/>
</dbReference>
<comment type="similarity">
    <text evidence="9">Belongs to the Bunyavirales RNA polymerase family.</text>
</comment>
<evidence type="ECO:0000256" key="3">
    <source>
        <dbReference type="ARBA" id="ARBA00022679"/>
    </source>
</evidence>
<dbReference type="GeneID" id="80554312"/>
<evidence type="ECO:0000256" key="5">
    <source>
        <dbReference type="ARBA" id="ARBA00022842"/>
    </source>
</evidence>
<dbReference type="InterPro" id="IPR007099">
    <property type="entry name" value="RNA-dir_pol_NSvirus"/>
</dbReference>
<evidence type="ECO:0000313" key="11">
    <source>
        <dbReference type="EMBL" id="DAZ90970.1"/>
    </source>
</evidence>
<keyword evidence="4" id="KW-0378">Hydrolase</keyword>
<dbReference type="Proteomes" id="UP001156888">
    <property type="component" value="Genome"/>
</dbReference>
<evidence type="ECO:0000259" key="10">
    <source>
        <dbReference type="PROSITE" id="PS50525"/>
    </source>
</evidence>